<keyword evidence="1 3" id="KW-0328">Glycosyltransferase</keyword>
<evidence type="ECO:0000256" key="1">
    <source>
        <dbReference type="ARBA" id="ARBA00022676"/>
    </source>
</evidence>
<comment type="caution">
    <text evidence="3">The sequence shown here is derived from an EMBL/GenBank/DDBJ whole genome shotgun (WGS) entry which is preliminary data.</text>
</comment>
<evidence type="ECO:0000256" key="2">
    <source>
        <dbReference type="ARBA" id="ARBA00022679"/>
    </source>
</evidence>
<dbReference type="AlphaFoldDB" id="A0A2W1JPB0"/>
<dbReference type="NCBIfam" id="TIGR00696">
    <property type="entry name" value="wecG_tagA_cpsF"/>
    <property type="match status" value="1"/>
</dbReference>
<evidence type="ECO:0000313" key="3">
    <source>
        <dbReference type="EMBL" id="PZD73265.1"/>
    </source>
</evidence>
<dbReference type="Proteomes" id="UP000248857">
    <property type="component" value="Unassembled WGS sequence"/>
</dbReference>
<gene>
    <name evidence="3" type="primary">tagA_4</name>
    <name evidence="3" type="ORF">C1752_02332</name>
</gene>
<dbReference type="OrthoDB" id="9771846at2"/>
<dbReference type="PANTHER" id="PTHR34136:SF1">
    <property type="entry name" value="UDP-N-ACETYL-D-MANNOSAMINURONIC ACID TRANSFERASE"/>
    <property type="match status" value="1"/>
</dbReference>
<proteinExistence type="predicted"/>
<dbReference type="EC" id="2.4.1.187" evidence="3"/>
<evidence type="ECO:0000313" key="4">
    <source>
        <dbReference type="Proteomes" id="UP000248857"/>
    </source>
</evidence>
<dbReference type="GO" id="GO:0047244">
    <property type="term" value="F:N-acetylglucosaminyldiphosphoundecaprenol N-acetyl-beta-D-mannosaminyltransferase activity"/>
    <property type="evidence" value="ECO:0007669"/>
    <property type="project" value="UniProtKB-EC"/>
</dbReference>
<dbReference type="EMBL" id="PQWO01000006">
    <property type="protein sequence ID" value="PZD73265.1"/>
    <property type="molecule type" value="Genomic_DNA"/>
</dbReference>
<dbReference type="CDD" id="cd06533">
    <property type="entry name" value="Glyco_transf_WecG_TagA"/>
    <property type="match status" value="1"/>
</dbReference>
<reference evidence="3 4" key="1">
    <citation type="journal article" date="2018" name="Sci. Rep.">
        <title>A novel species of the marine cyanobacterium Acaryochloris with a unique pigment content and lifestyle.</title>
        <authorList>
            <person name="Partensky F."/>
            <person name="Six C."/>
            <person name="Ratin M."/>
            <person name="Garczarek L."/>
            <person name="Vaulot D."/>
            <person name="Probert I."/>
            <person name="Calteau A."/>
            <person name="Gourvil P."/>
            <person name="Marie D."/>
            <person name="Grebert T."/>
            <person name="Bouchier C."/>
            <person name="Le Panse S."/>
            <person name="Gachenot M."/>
            <person name="Rodriguez F."/>
            <person name="Garrido J.L."/>
        </authorList>
    </citation>
    <scope>NUCLEOTIDE SEQUENCE [LARGE SCALE GENOMIC DNA]</scope>
    <source>
        <strain evidence="3 4">RCC1774</strain>
    </source>
</reference>
<accession>A0A2W1JPB0</accession>
<dbReference type="RefSeq" id="WP_110986287.1">
    <property type="nucleotide sequence ID" value="NZ_CAWNWM010000006.1"/>
</dbReference>
<protein>
    <submittedName>
        <fullName evidence="3">N-acetylglucosaminyldiphosphoundecaprenol N-acetyl-beta-D-mannosaminyltransferase</fullName>
        <ecNumber evidence="3">2.4.1.187</ecNumber>
    </submittedName>
</protein>
<dbReference type="Pfam" id="PF03808">
    <property type="entry name" value="Glyco_tran_WecG"/>
    <property type="match status" value="1"/>
</dbReference>
<dbReference type="PANTHER" id="PTHR34136">
    <property type="match status" value="1"/>
</dbReference>
<organism evidence="3 4">
    <name type="scientific">Acaryochloris thomasi RCC1774</name>
    <dbReference type="NCBI Taxonomy" id="1764569"/>
    <lineage>
        <taxon>Bacteria</taxon>
        <taxon>Bacillati</taxon>
        <taxon>Cyanobacteriota</taxon>
        <taxon>Cyanophyceae</taxon>
        <taxon>Acaryochloridales</taxon>
        <taxon>Acaryochloridaceae</taxon>
        <taxon>Acaryochloris</taxon>
        <taxon>Acaryochloris thomasi</taxon>
    </lineage>
</organism>
<dbReference type="InterPro" id="IPR004629">
    <property type="entry name" value="WecG_TagA_CpsF"/>
</dbReference>
<name>A0A2W1JPB0_9CYAN</name>
<keyword evidence="4" id="KW-1185">Reference proteome</keyword>
<keyword evidence="2 3" id="KW-0808">Transferase</keyword>
<sequence length="265" mass="30257">MNHIRTLDKIQVIGTNVNALSLKQSATQIIAWAKQNISKTICVANVHMLMEAYWDPSFKQILHSADLVTPDGMPLVWMLKFLGAYSQERVAGMDLLKKLCEEAQQQKVGIFFLGSETKILAKMRQRLESEYPSLDIIGMESLPFRPLTDQEDQKIVERINGTEAGLLFLSLGCPKQEKWIAQHRGRINATMVGLGGVFPVYAGLQKYAPQWIRTLGMEWAYRLYQEPGRLWRRYATTIPPFVWLAARQLITKTVVSRAHLRVSNR</sequence>